<dbReference type="InterPro" id="IPR023030">
    <property type="entry name" value="Bifunc_HldE"/>
</dbReference>
<dbReference type="Gene3D" id="3.40.1190.20">
    <property type="match status" value="1"/>
</dbReference>
<name>A0ABS5PPU1_9FIRM</name>
<keyword evidence="15" id="KW-1185">Reference proteome</keyword>
<evidence type="ECO:0000259" key="13">
    <source>
        <dbReference type="Pfam" id="PF01467"/>
    </source>
</evidence>
<dbReference type="Pfam" id="PF00294">
    <property type="entry name" value="PfkB"/>
    <property type="match status" value="1"/>
</dbReference>
<evidence type="ECO:0000313" key="15">
    <source>
        <dbReference type="Proteomes" id="UP000746471"/>
    </source>
</evidence>
<keyword evidence="3 11" id="KW-0808">Transferase</keyword>
<dbReference type="CDD" id="cd01172">
    <property type="entry name" value="RfaE_like"/>
    <property type="match status" value="1"/>
</dbReference>
<comment type="caution">
    <text evidence="14">The sequence shown here is derived from an EMBL/GenBank/DDBJ whole genome shotgun (WGS) entry which is preliminary data.</text>
</comment>
<feature type="domain" description="Carbohydrate kinase PfkB" evidence="12">
    <location>
        <begin position="10"/>
        <end position="307"/>
    </location>
</feature>
<comment type="catalytic activity">
    <reaction evidence="11">
        <text>D-glycero-beta-D-manno-heptose 7-phosphate + ATP = D-glycero-beta-D-manno-heptose 1,7-bisphosphate + ADP + H(+)</text>
        <dbReference type="Rhea" id="RHEA:27473"/>
        <dbReference type="ChEBI" id="CHEBI:15378"/>
        <dbReference type="ChEBI" id="CHEBI:30616"/>
        <dbReference type="ChEBI" id="CHEBI:60204"/>
        <dbReference type="ChEBI" id="CHEBI:60208"/>
        <dbReference type="ChEBI" id="CHEBI:456216"/>
        <dbReference type="EC" id="2.7.1.167"/>
    </reaction>
</comment>
<feature type="region of interest" description="Cytidylyltransferase" evidence="11">
    <location>
        <begin position="346"/>
        <end position="478"/>
    </location>
</feature>
<evidence type="ECO:0000256" key="1">
    <source>
        <dbReference type="ARBA" id="ARBA00002319"/>
    </source>
</evidence>
<reference evidence="14 15" key="1">
    <citation type="submission" date="2021-05" db="EMBL/GenBank/DDBJ databases">
        <title>Fusibacter ferrireducens sp. nov., an anaerobic, sulfur- and Fe-reducing bacterium isolated from the mangrove sediment.</title>
        <authorList>
            <person name="Qiu D."/>
        </authorList>
    </citation>
    <scope>NUCLEOTIDE SEQUENCE [LARGE SCALE GENOMIC DNA]</scope>
    <source>
        <strain evidence="14 15">DSM 12116</strain>
    </source>
</reference>
<evidence type="ECO:0000259" key="12">
    <source>
        <dbReference type="Pfam" id="PF00294"/>
    </source>
</evidence>
<feature type="domain" description="Cytidyltransferase-like" evidence="13">
    <location>
        <begin position="346"/>
        <end position="437"/>
    </location>
</feature>
<evidence type="ECO:0000256" key="2">
    <source>
        <dbReference type="ARBA" id="ARBA00003753"/>
    </source>
</evidence>
<dbReference type="Gene3D" id="3.40.50.620">
    <property type="entry name" value="HUPs"/>
    <property type="match status" value="1"/>
</dbReference>
<dbReference type="Pfam" id="PF01467">
    <property type="entry name" value="CTP_transf_like"/>
    <property type="match status" value="1"/>
</dbReference>
<dbReference type="InterPro" id="IPR029056">
    <property type="entry name" value="Ribokinase-like"/>
</dbReference>
<gene>
    <name evidence="14" type="primary">rfaE2</name>
    <name evidence="11" type="synonym">hldE</name>
    <name evidence="14" type="ORF">KHM83_07955</name>
</gene>
<keyword evidence="9 11" id="KW-0119">Carbohydrate metabolism</keyword>
<comment type="function">
    <text evidence="1 11">Catalyzes the phosphorylation of D-glycero-D-manno-heptose 7-phosphate at the C-1 position to selectively form D-glycero-beta-D-manno-heptose-1,7-bisphosphate.</text>
</comment>
<dbReference type="EMBL" id="JAHBCL010000011">
    <property type="protein sequence ID" value="MBS7526606.1"/>
    <property type="molecule type" value="Genomic_DNA"/>
</dbReference>
<dbReference type="EC" id="2.7.1.167" evidence="11"/>
<dbReference type="NCBIfam" id="TIGR02199">
    <property type="entry name" value="rfaE_dom_II"/>
    <property type="match status" value="1"/>
</dbReference>
<sequence length="478" mass="52588">MIDLERLQKQHVLVVGDMMIDKYISGSVERISPEAPVVVLNQREVSRKLGGTGNVIINITSLGANVRALGRIGDDEEGLLFRDTLKQHGVDDSYIFNEGSTIIKTRVSANNQQFIRIDEEIITPPSLNVLNKICSEIDVILKDITVVIISDYAKGFITNEIAQCIIKNSKLRSIPVFVDPKGKSIDKYRGATGITPNNKEFLDLTELTGVPDENIIKEIALKLCAENDFDYLIFTRSEKGISIINRDEQTKRDFPTVVKEVVDVTGAGDTVISMIALTMSAGFSIETCMKIANIAASIVISKFGAAQTTVKELDMAINPRFVTIDDLMDILEEIDLQRNRGKKIVFTNGCFDIVHAGHVSSFIQAKSFGDILIVGVNSDASISRLKGKSRPIVDLKNRIALLSAFECVDYVIPFDDDTPQTLIEALRPDVLVKGKDWEGKAIAGGDFVISYGGNVKFIDLEQGLSTTSIIDKIRKATE</sequence>
<evidence type="ECO:0000256" key="10">
    <source>
        <dbReference type="ARBA" id="ARBA00047428"/>
    </source>
</evidence>
<accession>A0ABS5PPU1</accession>
<dbReference type="NCBIfam" id="TIGR00125">
    <property type="entry name" value="cyt_tran_rel"/>
    <property type="match status" value="1"/>
</dbReference>
<dbReference type="InterPro" id="IPR011914">
    <property type="entry name" value="RfaE_dom_II"/>
</dbReference>
<evidence type="ECO:0000256" key="6">
    <source>
        <dbReference type="ARBA" id="ARBA00022777"/>
    </source>
</evidence>
<evidence type="ECO:0000256" key="3">
    <source>
        <dbReference type="ARBA" id="ARBA00022679"/>
    </source>
</evidence>
<evidence type="ECO:0000256" key="4">
    <source>
        <dbReference type="ARBA" id="ARBA00022695"/>
    </source>
</evidence>
<evidence type="ECO:0000256" key="5">
    <source>
        <dbReference type="ARBA" id="ARBA00022741"/>
    </source>
</evidence>
<keyword evidence="4 11" id="KW-0548">Nucleotidyltransferase</keyword>
<keyword evidence="6 11" id="KW-0418">Kinase</keyword>
<comment type="similarity">
    <text evidence="11">In the N-terminal section; belongs to the carbohydrate kinase PfkB family.</text>
</comment>
<dbReference type="SUPFAM" id="SSF53613">
    <property type="entry name" value="Ribokinase-like"/>
    <property type="match status" value="1"/>
</dbReference>
<evidence type="ECO:0000313" key="14">
    <source>
        <dbReference type="EMBL" id="MBS7526606.1"/>
    </source>
</evidence>
<dbReference type="GO" id="GO:0016779">
    <property type="term" value="F:nucleotidyltransferase activity"/>
    <property type="evidence" value="ECO:0007669"/>
    <property type="project" value="UniProtKB-KW"/>
</dbReference>
<dbReference type="RefSeq" id="WP_213236463.1">
    <property type="nucleotide sequence ID" value="NZ_JAHBCL010000011.1"/>
</dbReference>
<dbReference type="InterPro" id="IPR011611">
    <property type="entry name" value="PfkB_dom"/>
</dbReference>
<evidence type="ECO:0000256" key="8">
    <source>
        <dbReference type="ARBA" id="ARBA00023268"/>
    </source>
</evidence>
<feature type="active site" evidence="11">
    <location>
        <position position="269"/>
    </location>
</feature>
<dbReference type="InterPro" id="IPR011913">
    <property type="entry name" value="RfaE_dom_I"/>
</dbReference>
<comment type="pathway">
    <text evidence="11">Nucleotide-sugar biosynthesis; ADP-L-glycero-beta-D-manno-heptose biosynthesis; ADP-L-glycero-beta-D-manno-heptose from D-glycero-beta-D-manno-heptose 7-phosphate: step 1/4.</text>
</comment>
<organism evidence="14 15">
    <name type="scientific">Fusibacter paucivorans</name>
    <dbReference type="NCBI Taxonomy" id="76009"/>
    <lineage>
        <taxon>Bacteria</taxon>
        <taxon>Bacillati</taxon>
        <taxon>Bacillota</taxon>
        <taxon>Clostridia</taxon>
        <taxon>Eubacteriales</taxon>
        <taxon>Eubacteriales Family XII. Incertae Sedis</taxon>
        <taxon>Fusibacter</taxon>
    </lineage>
</organism>
<comment type="similarity">
    <text evidence="11">In the C-terminal section; belongs to the cytidylyltransferase family.</text>
</comment>
<keyword evidence="8 11" id="KW-0511">Multifunctional enzyme</keyword>
<dbReference type="PANTHER" id="PTHR46969:SF1">
    <property type="entry name" value="BIFUNCTIONAL PROTEIN HLDE"/>
    <property type="match status" value="1"/>
</dbReference>
<protein>
    <recommendedName>
        <fullName evidence="11">Bifunctional protein HldE</fullName>
    </recommendedName>
    <domain>
        <recommendedName>
            <fullName evidence="11">D-beta-D-heptose 7-phosphate kinase</fullName>
            <ecNumber evidence="11">2.7.1.167</ecNumber>
        </recommendedName>
        <alternativeName>
            <fullName evidence="11">D-beta-D-heptose 7-phosphotransferase</fullName>
        </alternativeName>
        <alternativeName>
            <fullName evidence="11">D-glycero-beta-D-manno-heptose-7-phosphate kinase</fullName>
        </alternativeName>
    </domain>
    <domain>
        <recommendedName>
            <fullName evidence="11">D-beta-D-heptose 1-phosphate adenylyltransferase</fullName>
            <ecNumber evidence="11">2.7.7.70</ecNumber>
        </recommendedName>
        <alternativeName>
            <fullName evidence="11">D-glycero-beta-D-manno-heptose 1-phosphate adenylyltransferase</fullName>
        </alternativeName>
    </domain>
</protein>
<dbReference type="InterPro" id="IPR004821">
    <property type="entry name" value="Cyt_trans-like"/>
</dbReference>
<evidence type="ECO:0000256" key="9">
    <source>
        <dbReference type="ARBA" id="ARBA00023277"/>
    </source>
</evidence>
<comment type="function">
    <text evidence="2 11">Catalyzes the ADP transfer from ATP to D-glycero-beta-D-manno-heptose 1-phosphate, yielding ADP-D-glycero-beta-D-manno-heptose.</text>
</comment>
<keyword evidence="7 11" id="KW-0067">ATP-binding</keyword>
<comment type="catalytic activity">
    <reaction evidence="10 11">
        <text>D-glycero-beta-D-manno-heptose 1-phosphate + ATP + H(+) = ADP-D-glycero-beta-D-manno-heptose + diphosphate</text>
        <dbReference type="Rhea" id="RHEA:27465"/>
        <dbReference type="ChEBI" id="CHEBI:15378"/>
        <dbReference type="ChEBI" id="CHEBI:30616"/>
        <dbReference type="ChEBI" id="CHEBI:33019"/>
        <dbReference type="ChEBI" id="CHEBI:59967"/>
        <dbReference type="ChEBI" id="CHEBI:61593"/>
        <dbReference type="EC" id="2.7.7.70"/>
    </reaction>
</comment>
<comment type="subunit">
    <text evidence="11">Homodimer.</text>
</comment>
<evidence type="ECO:0000256" key="11">
    <source>
        <dbReference type="HAMAP-Rule" id="MF_01603"/>
    </source>
</evidence>
<feature type="region of interest" description="Ribokinase" evidence="11">
    <location>
        <begin position="1"/>
        <end position="321"/>
    </location>
</feature>
<dbReference type="SUPFAM" id="SSF52374">
    <property type="entry name" value="Nucleotidylyl transferase"/>
    <property type="match status" value="1"/>
</dbReference>
<dbReference type="InterPro" id="IPR014729">
    <property type="entry name" value="Rossmann-like_a/b/a_fold"/>
</dbReference>
<comment type="pathway">
    <text evidence="11">Nucleotide-sugar biosynthesis; ADP-L-glycero-beta-D-manno-heptose biosynthesis; ADP-L-glycero-beta-D-manno-heptose from D-glycero-beta-D-manno-heptose 7-phosphate: step 3/4.</text>
</comment>
<evidence type="ECO:0000256" key="7">
    <source>
        <dbReference type="ARBA" id="ARBA00022840"/>
    </source>
</evidence>
<keyword evidence="5 11" id="KW-0547">Nucleotide-binding</keyword>
<dbReference type="EC" id="2.7.7.70" evidence="11"/>
<proteinExistence type="inferred from homology"/>
<dbReference type="Proteomes" id="UP000746471">
    <property type="component" value="Unassembled WGS sequence"/>
</dbReference>
<dbReference type="PANTHER" id="PTHR46969">
    <property type="entry name" value="BIFUNCTIONAL PROTEIN HLDE"/>
    <property type="match status" value="1"/>
</dbReference>
<dbReference type="HAMAP" id="MF_01603">
    <property type="entry name" value="HldE"/>
    <property type="match status" value="1"/>
</dbReference>
<feature type="binding site" evidence="11">
    <location>
        <begin position="197"/>
        <end position="200"/>
    </location>
    <ligand>
        <name>ATP</name>
        <dbReference type="ChEBI" id="CHEBI:30616"/>
    </ligand>
</feature>